<protein>
    <submittedName>
        <fullName evidence="1">Uncharacterized protein</fullName>
    </submittedName>
</protein>
<evidence type="ECO:0000313" key="2">
    <source>
        <dbReference type="Proteomes" id="UP000828390"/>
    </source>
</evidence>
<sequence>MFQERNLIFWLHDALGTLKTVISSRQLPYYMIPERNLMEECGLQEEQQHKWVADITDMIGEGPKVILRLPKMRQAIICHPDPMPWILERRKGLIGQRMLEHEWMNRADVQMRTRSIRLGLISSETQAHN</sequence>
<reference evidence="1" key="1">
    <citation type="journal article" date="2019" name="bioRxiv">
        <title>The Genome of the Zebra Mussel, Dreissena polymorpha: A Resource for Invasive Species Research.</title>
        <authorList>
            <person name="McCartney M.A."/>
            <person name="Auch B."/>
            <person name="Kono T."/>
            <person name="Mallez S."/>
            <person name="Zhang Y."/>
            <person name="Obille A."/>
            <person name="Becker A."/>
            <person name="Abrahante J.E."/>
            <person name="Garbe J."/>
            <person name="Badalamenti J.P."/>
            <person name="Herman A."/>
            <person name="Mangelson H."/>
            <person name="Liachko I."/>
            <person name="Sullivan S."/>
            <person name="Sone E.D."/>
            <person name="Koren S."/>
            <person name="Silverstein K.A.T."/>
            <person name="Beckman K.B."/>
            <person name="Gohl D.M."/>
        </authorList>
    </citation>
    <scope>NUCLEOTIDE SEQUENCE</scope>
    <source>
        <strain evidence="1">Duluth1</strain>
        <tissue evidence="1">Whole animal</tissue>
    </source>
</reference>
<reference evidence="1" key="2">
    <citation type="submission" date="2020-11" db="EMBL/GenBank/DDBJ databases">
        <authorList>
            <person name="McCartney M.A."/>
            <person name="Auch B."/>
            <person name="Kono T."/>
            <person name="Mallez S."/>
            <person name="Becker A."/>
            <person name="Gohl D.M."/>
            <person name="Silverstein K.A.T."/>
            <person name="Koren S."/>
            <person name="Bechman K.B."/>
            <person name="Herman A."/>
            <person name="Abrahante J.E."/>
            <person name="Garbe J."/>
        </authorList>
    </citation>
    <scope>NUCLEOTIDE SEQUENCE</scope>
    <source>
        <strain evidence="1">Duluth1</strain>
        <tissue evidence="1">Whole animal</tissue>
    </source>
</reference>
<name>A0A9D4HX55_DREPO</name>
<comment type="caution">
    <text evidence="1">The sequence shown here is derived from an EMBL/GenBank/DDBJ whole genome shotgun (WGS) entry which is preliminary data.</text>
</comment>
<accession>A0A9D4HX55</accession>
<evidence type="ECO:0000313" key="1">
    <source>
        <dbReference type="EMBL" id="KAH3734231.1"/>
    </source>
</evidence>
<dbReference type="Proteomes" id="UP000828390">
    <property type="component" value="Unassembled WGS sequence"/>
</dbReference>
<dbReference type="EMBL" id="JAIWYP010000011">
    <property type="protein sequence ID" value="KAH3734231.1"/>
    <property type="molecule type" value="Genomic_DNA"/>
</dbReference>
<proteinExistence type="predicted"/>
<dbReference type="AlphaFoldDB" id="A0A9D4HX55"/>
<organism evidence="1 2">
    <name type="scientific">Dreissena polymorpha</name>
    <name type="common">Zebra mussel</name>
    <name type="synonym">Mytilus polymorpha</name>
    <dbReference type="NCBI Taxonomy" id="45954"/>
    <lineage>
        <taxon>Eukaryota</taxon>
        <taxon>Metazoa</taxon>
        <taxon>Spiralia</taxon>
        <taxon>Lophotrochozoa</taxon>
        <taxon>Mollusca</taxon>
        <taxon>Bivalvia</taxon>
        <taxon>Autobranchia</taxon>
        <taxon>Heteroconchia</taxon>
        <taxon>Euheterodonta</taxon>
        <taxon>Imparidentia</taxon>
        <taxon>Neoheterodontei</taxon>
        <taxon>Myida</taxon>
        <taxon>Dreissenoidea</taxon>
        <taxon>Dreissenidae</taxon>
        <taxon>Dreissena</taxon>
    </lineage>
</organism>
<gene>
    <name evidence="1" type="ORF">DPMN_040670</name>
</gene>
<keyword evidence="2" id="KW-1185">Reference proteome</keyword>